<sequence length="605" mass="65698">MTLTTAALAGGILGLAISFRNLPDVRSLRGYIPSETTHIYDINGTLLISLHDEENREVVPLDEISPDLKRAVIAIEDSSFYQHRGINPIGVSRAFMANLRAGSTVEGGSTLTMQLVKNLFLSQERAISRKAAEAVLAMRLEQIFNKDEILEMYLNQVYWGHNTYGVETAAESYFKKSAKDLTLGEAAMMAGIIQAPEAYSPFASLETAKERQKVVLNRMVELGWISQGEATAAAQEPIELGEITSFQRSRSPWVTDGVIQELNDRFGREAVIRGGMRVQTTVDLKTQEIAEAAVKRGHQRLRSGGIRAGQVALAAVDPRTHYVKAIVGGTDYRESQFNRATQAMRQPGSAFKPFVFYGAYATGKFTPDSTINDTQVSYQDGSGRYVPQNYDRSFMGPITMRTALATSRNIPAIVLGQQVGLDRIIEICRSLGITSPILPVISLPLGAVDLTPLEMSAAFATFANNGWQSETTMIVQVTDNSGHLLLDNTPRPQLVLDPWAAAALNNTMESVITSGTGAGASLGRPAAGKTGTTSSERDIWFVGYVPQLSAAVWAGNDDYSPIGRGATGGGFMAPIWQDFMSKALEGVPSESFTPMSKFPRPQPQN</sequence>
<reference evidence="11" key="1">
    <citation type="journal article" date="2022" name="Genome Biol. Evol.">
        <title>A New Gene Family Diagnostic for Intracellular Biomineralization of Amorphous Ca Carbonates by Cyanobacteria.</title>
        <authorList>
            <person name="Benzerara K."/>
            <person name="Duprat E."/>
            <person name="Bitard-Feildel T."/>
            <person name="Caumes G."/>
            <person name="Cassier-Chauvat C."/>
            <person name="Chauvat F."/>
            <person name="Dezi M."/>
            <person name="Diop S.I."/>
            <person name="Gaschignard G."/>
            <person name="Gorgen S."/>
            <person name="Gugger M."/>
            <person name="Lopez-Garcia P."/>
            <person name="Millet M."/>
            <person name="Skouri-Panet F."/>
            <person name="Moreira D."/>
            <person name="Callebaut I."/>
        </authorList>
    </citation>
    <scope>NUCLEOTIDE SEQUENCE</scope>
    <source>
        <strain evidence="11">G9</strain>
    </source>
</reference>
<dbReference type="InterPro" id="IPR001264">
    <property type="entry name" value="Glyco_trans_51"/>
</dbReference>
<keyword evidence="5" id="KW-0378">Hydrolase</keyword>
<keyword evidence="3" id="KW-0328">Glycosyltransferase</keyword>
<evidence type="ECO:0000313" key="12">
    <source>
        <dbReference type="Proteomes" id="UP001154265"/>
    </source>
</evidence>
<dbReference type="Gene3D" id="1.10.3810.10">
    <property type="entry name" value="Biosynthetic peptidoglycan transglycosylase-like"/>
    <property type="match status" value="1"/>
</dbReference>
<keyword evidence="2" id="KW-0645">Protease</keyword>
<gene>
    <name evidence="11" type="ORF">L3556_02790</name>
</gene>
<keyword evidence="6" id="KW-0511">Multifunctional enzyme</keyword>
<dbReference type="Proteomes" id="UP001154265">
    <property type="component" value="Unassembled WGS sequence"/>
</dbReference>
<feature type="domain" description="Penicillin-binding protein transpeptidase" evidence="9">
    <location>
        <begin position="314"/>
        <end position="554"/>
    </location>
</feature>
<comment type="catalytic activity">
    <reaction evidence="8">
        <text>[GlcNAc-(1-&gt;4)-Mur2Ac(oyl-L-Ala-gamma-D-Glu-L-Lys-D-Ala-D-Ala)](n)-di-trans,octa-cis-undecaprenyl diphosphate + beta-D-GlcNAc-(1-&gt;4)-Mur2Ac(oyl-L-Ala-gamma-D-Glu-L-Lys-D-Ala-D-Ala)-di-trans,octa-cis-undecaprenyl diphosphate = [GlcNAc-(1-&gt;4)-Mur2Ac(oyl-L-Ala-gamma-D-Glu-L-Lys-D-Ala-D-Ala)](n+1)-di-trans,octa-cis-undecaprenyl diphosphate + di-trans,octa-cis-undecaprenyl diphosphate + H(+)</text>
        <dbReference type="Rhea" id="RHEA:23708"/>
        <dbReference type="Rhea" id="RHEA-COMP:9602"/>
        <dbReference type="Rhea" id="RHEA-COMP:9603"/>
        <dbReference type="ChEBI" id="CHEBI:15378"/>
        <dbReference type="ChEBI" id="CHEBI:58405"/>
        <dbReference type="ChEBI" id="CHEBI:60033"/>
        <dbReference type="ChEBI" id="CHEBI:78435"/>
        <dbReference type="EC" id="2.4.99.28"/>
    </reaction>
</comment>
<dbReference type="Pfam" id="PF00912">
    <property type="entry name" value="Transgly"/>
    <property type="match status" value="1"/>
</dbReference>
<evidence type="ECO:0000256" key="2">
    <source>
        <dbReference type="ARBA" id="ARBA00022670"/>
    </source>
</evidence>
<dbReference type="RefSeq" id="WP_277867584.1">
    <property type="nucleotide sequence ID" value="NZ_JAKKUT010000002.1"/>
</dbReference>
<evidence type="ECO:0000313" key="11">
    <source>
        <dbReference type="EMBL" id="MDG2989866.1"/>
    </source>
</evidence>
<evidence type="ECO:0000256" key="8">
    <source>
        <dbReference type="ARBA" id="ARBA00049902"/>
    </source>
</evidence>
<keyword evidence="4" id="KW-0808">Transferase</keyword>
<dbReference type="Pfam" id="PF00905">
    <property type="entry name" value="Transpeptidase"/>
    <property type="match status" value="1"/>
</dbReference>
<keyword evidence="1" id="KW-0121">Carboxypeptidase</keyword>
<dbReference type="InterPro" id="IPR023346">
    <property type="entry name" value="Lysozyme-like_dom_sf"/>
</dbReference>
<accession>A0ABT6EVN4</accession>
<dbReference type="Gene3D" id="3.40.710.10">
    <property type="entry name" value="DD-peptidase/beta-lactamase superfamily"/>
    <property type="match status" value="1"/>
</dbReference>
<dbReference type="NCBIfam" id="TIGR02074">
    <property type="entry name" value="PBP_1a_fam"/>
    <property type="match status" value="1"/>
</dbReference>
<keyword evidence="12" id="KW-1185">Reference proteome</keyword>
<evidence type="ECO:0000256" key="7">
    <source>
        <dbReference type="ARBA" id="ARBA00034000"/>
    </source>
</evidence>
<dbReference type="PANTHER" id="PTHR32282:SF33">
    <property type="entry name" value="PEPTIDOGLYCAN GLYCOSYLTRANSFERASE"/>
    <property type="match status" value="1"/>
</dbReference>
<comment type="catalytic activity">
    <reaction evidence="7">
        <text>Preferential cleavage: (Ac)2-L-Lys-D-Ala-|-D-Ala. Also transpeptidation of peptidyl-alanyl moieties that are N-acyl substituents of D-alanine.</text>
        <dbReference type="EC" id="3.4.16.4"/>
    </reaction>
</comment>
<dbReference type="EMBL" id="JAKKUT010000002">
    <property type="protein sequence ID" value="MDG2989866.1"/>
    <property type="molecule type" value="Genomic_DNA"/>
</dbReference>
<reference evidence="11" key="2">
    <citation type="submission" date="2022-01" db="EMBL/GenBank/DDBJ databases">
        <authorList>
            <person name="Zivanovic Y."/>
            <person name="Moreira D."/>
            <person name="Lopez-Garcia P."/>
        </authorList>
    </citation>
    <scope>NUCLEOTIDE SEQUENCE</scope>
    <source>
        <strain evidence="11">G9</strain>
    </source>
</reference>
<evidence type="ECO:0000259" key="10">
    <source>
        <dbReference type="Pfam" id="PF00912"/>
    </source>
</evidence>
<dbReference type="SUPFAM" id="SSF53955">
    <property type="entry name" value="Lysozyme-like"/>
    <property type="match status" value="1"/>
</dbReference>
<evidence type="ECO:0000256" key="6">
    <source>
        <dbReference type="ARBA" id="ARBA00023268"/>
    </source>
</evidence>
<evidence type="ECO:0000259" key="9">
    <source>
        <dbReference type="Pfam" id="PF00905"/>
    </source>
</evidence>
<dbReference type="InterPro" id="IPR036950">
    <property type="entry name" value="PBP_transglycosylase"/>
</dbReference>
<dbReference type="SUPFAM" id="SSF56601">
    <property type="entry name" value="beta-lactamase/transpeptidase-like"/>
    <property type="match status" value="1"/>
</dbReference>
<evidence type="ECO:0000256" key="4">
    <source>
        <dbReference type="ARBA" id="ARBA00022679"/>
    </source>
</evidence>
<organism evidence="11 12">
    <name type="scientific">Candidatus Synechococcus calcipolaris G9</name>
    <dbReference type="NCBI Taxonomy" id="1497997"/>
    <lineage>
        <taxon>Bacteria</taxon>
        <taxon>Bacillati</taxon>
        <taxon>Cyanobacteriota</taxon>
        <taxon>Cyanophyceae</taxon>
        <taxon>Synechococcales</taxon>
        <taxon>Synechococcaceae</taxon>
        <taxon>Synechococcus</taxon>
    </lineage>
</organism>
<dbReference type="InterPro" id="IPR050396">
    <property type="entry name" value="Glycosyltr_51/Transpeptidase"/>
</dbReference>
<evidence type="ECO:0000256" key="5">
    <source>
        <dbReference type="ARBA" id="ARBA00022801"/>
    </source>
</evidence>
<protein>
    <submittedName>
        <fullName evidence="11">Penicillin-binding protein 1A</fullName>
    </submittedName>
</protein>
<feature type="domain" description="Glycosyl transferase family 51" evidence="10">
    <location>
        <begin position="45"/>
        <end position="219"/>
    </location>
</feature>
<evidence type="ECO:0000256" key="1">
    <source>
        <dbReference type="ARBA" id="ARBA00022645"/>
    </source>
</evidence>
<evidence type="ECO:0000256" key="3">
    <source>
        <dbReference type="ARBA" id="ARBA00022676"/>
    </source>
</evidence>
<dbReference type="InterPro" id="IPR001460">
    <property type="entry name" value="PCN-bd_Tpept"/>
</dbReference>
<name>A0ABT6EVN4_9SYNE</name>
<dbReference type="InterPro" id="IPR012338">
    <property type="entry name" value="Beta-lactam/transpept-like"/>
</dbReference>
<proteinExistence type="predicted"/>
<comment type="caution">
    <text evidence="11">The sequence shown here is derived from an EMBL/GenBank/DDBJ whole genome shotgun (WGS) entry which is preliminary data.</text>
</comment>
<dbReference type="PANTHER" id="PTHR32282">
    <property type="entry name" value="BINDING PROTEIN TRANSPEPTIDASE, PUTATIVE-RELATED"/>
    <property type="match status" value="1"/>
</dbReference>